<evidence type="ECO:0000313" key="3">
    <source>
        <dbReference type="Proteomes" id="UP000308652"/>
    </source>
</evidence>
<gene>
    <name evidence="2" type="ORF">BDQ12DRAFT_722466</name>
</gene>
<evidence type="ECO:0000313" key="2">
    <source>
        <dbReference type="EMBL" id="TFK39628.1"/>
    </source>
</evidence>
<feature type="transmembrane region" description="Helical" evidence="1">
    <location>
        <begin position="42"/>
        <end position="59"/>
    </location>
</feature>
<keyword evidence="1" id="KW-0812">Transmembrane</keyword>
<accession>A0A5C3M6Z9</accession>
<dbReference type="OrthoDB" id="3350812at2759"/>
<feature type="transmembrane region" description="Helical" evidence="1">
    <location>
        <begin position="133"/>
        <end position="151"/>
    </location>
</feature>
<name>A0A5C3M6Z9_9AGAR</name>
<keyword evidence="1" id="KW-0472">Membrane</keyword>
<dbReference type="EMBL" id="ML213599">
    <property type="protein sequence ID" value="TFK39628.1"/>
    <property type="molecule type" value="Genomic_DNA"/>
</dbReference>
<dbReference type="Proteomes" id="UP000308652">
    <property type="component" value="Unassembled WGS sequence"/>
</dbReference>
<organism evidence="2 3">
    <name type="scientific">Crucibulum laeve</name>
    <dbReference type="NCBI Taxonomy" id="68775"/>
    <lineage>
        <taxon>Eukaryota</taxon>
        <taxon>Fungi</taxon>
        <taxon>Dikarya</taxon>
        <taxon>Basidiomycota</taxon>
        <taxon>Agaricomycotina</taxon>
        <taxon>Agaricomycetes</taxon>
        <taxon>Agaricomycetidae</taxon>
        <taxon>Agaricales</taxon>
        <taxon>Agaricineae</taxon>
        <taxon>Nidulariaceae</taxon>
        <taxon>Crucibulum</taxon>
    </lineage>
</organism>
<keyword evidence="3" id="KW-1185">Reference proteome</keyword>
<keyword evidence="1" id="KW-1133">Transmembrane helix</keyword>
<reference evidence="2 3" key="1">
    <citation type="journal article" date="2019" name="Nat. Ecol. Evol.">
        <title>Megaphylogeny resolves global patterns of mushroom evolution.</title>
        <authorList>
            <person name="Varga T."/>
            <person name="Krizsan K."/>
            <person name="Foldi C."/>
            <person name="Dima B."/>
            <person name="Sanchez-Garcia M."/>
            <person name="Sanchez-Ramirez S."/>
            <person name="Szollosi G.J."/>
            <person name="Szarkandi J.G."/>
            <person name="Papp V."/>
            <person name="Albert L."/>
            <person name="Andreopoulos W."/>
            <person name="Angelini C."/>
            <person name="Antonin V."/>
            <person name="Barry K.W."/>
            <person name="Bougher N.L."/>
            <person name="Buchanan P."/>
            <person name="Buyck B."/>
            <person name="Bense V."/>
            <person name="Catcheside P."/>
            <person name="Chovatia M."/>
            <person name="Cooper J."/>
            <person name="Damon W."/>
            <person name="Desjardin D."/>
            <person name="Finy P."/>
            <person name="Geml J."/>
            <person name="Haridas S."/>
            <person name="Hughes K."/>
            <person name="Justo A."/>
            <person name="Karasinski D."/>
            <person name="Kautmanova I."/>
            <person name="Kiss B."/>
            <person name="Kocsube S."/>
            <person name="Kotiranta H."/>
            <person name="LaButti K.M."/>
            <person name="Lechner B.E."/>
            <person name="Liimatainen K."/>
            <person name="Lipzen A."/>
            <person name="Lukacs Z."/>
            <person name="Mihaltcheva S."/>
            <person name="Morgado L.N."/>
            <person name="Niskanen T."/>
            <person name="Noordeloos M.E."/>
            <person name="Ohm R.A."/>
            <person name="Ortiz-Santana B."/>
            <person name="Ovrebo C."/>
            <person name="Racz N."/>
            <person name="Riley R."/>
            <person name="Savchenko A."/>
            <person name="Shiryaev A."/>
            <person name="Soop K."/>
            <person name="Spirin V."/>
            <person name="Szebenyi C."/>
            <person name="Tomsovsky M."/>
            <person name="Tulloss R.E."/>
            <person name="Uehling J."/>
            <person name="Grigoriev I.V."/>
            <person name="Vagvolgyi C."/>
            <person name="Papp T."/>
            <person name="Martin F.M."/>
            <person name="Miettinen O."/>
            <person name="Hibbett D.S."/>
            <person name="Nagy L.G."/>
        </authorList>
    </citation>
    <scope>NUCLEOTIDE SEQUENCE [LARGE SCALE GENOMIC DNA]</scope>
    <source>
        <strain evidence="2 3">CBS 166.37</strain>
    </source>
</reference>
<feature type="transmembrane region" description="Helical" evidence="1">
    <location>
        <begin position="12"/>
        <end position="30"/>
    </location>
</feature>
<feature type="transmembrane region" description="Helical" evidence="1">
    <location>
        <begin position="90"/>
        <end position="112"/>
    </location>
</feature>
<evidence type="ECO:0000256" key="1">
    <source>
        <dbReference type="SAM" id="Phobius"/>
    </source>
</evidence>
<sequence length="212" mass="23771">MSVNACIAANETFGWMFMSGLAIAELLLIIRTWAVWGKDRRLTIFLPLFYLGLMIPAFINMGQFLESVTFEQPISMISGCVVTGASERLYINWVLLMILDIGVCVLMVLRGLRSYMSGGSNSELVNVVYRDGIIYYLYLVALSIMNVIVILRLPREYLALLSSPMRSLHSILACRVILHTREFGNKNVVSKDEKNTFTDSQGPIGPMVFADV</sequence>
<dbReference type="AlphaFoldDB" id="A0A5C3M6Z9"/>
<protein>
    <submittedName>
        <fullName evidence="2">Uncharacterized protein</fullName>
    </submittedName>
</protein>
<proteinExistence type="predicted"/>